<evidence type="ECO:0000259" key="10">
    <source>
        <dbReference type="Pfam" id="PF12323"/>
    </source>
</evidence>
<dbReference type="PANTHER" id="PTHR30405">
    <property type="entry name" value="TRANSPOSASE"/>
    <property type="match status" value="1"/>
</dbReference>
<keyword evidence="7" id="KW-0233">DNA recombination</keyword>
<dbReference type="InterPro" id="IPR021027">
    <property type="entry name" value="Transposase_put_HTH"/>
</dbReference>
<keyword evidence="3" id="KW-0815">Transposition</keyword>
<gene>
    <name evidence="11" type="ORF">Q7514_23570</name>
</gene>
<feature type="domain" description="Probable transposase IS891/IS1136/IS1341" evidence="8">
    <location>
        <begin position="188"/>
        <end position="295"/>
    </location>
</feature>
<name>A0ABU7LI00_9NOCA</name>
<evidence type="ECO:0000313" key="12">
    <source>
        <dbReference type="Proteomes" id="UP001336020"/>
    </source>
</evidence>
<evidence type="ECO:0000259" key="9">
    <source>
        <dbReference type="Pfam" id="PF07282"/>
    </source>
</evidence>
<dbReference type="RefSeq" id="WP_330135693.1">
    <property type="nucleotide sequence ID" value="NZ_JAUTXY010000013.1"/>
</dbReference>
<proteinExistence type="inferred from homology"/>
<dbReference type="PANTHER" id="PTHR30405:SF25">
    <property type="entry name" value="RNA-GUIDED DNA ENDONUCLEASE INSQ-RELATED"/>
    <property type="match status" value="1"/>
</dbReference>
<dbReference type="Pfam" id="PF01385">
    <property type="entry name" value="OrfB_IS605"/>
    <property type="match status" value="1"/>
</dbReference>
<keyword evidence="4" id="KW-0479">Metal-binding</keyword>
<dbReference type="Proteomes" id="UP001336020">
    <property type="component" value="Unassembled WGS sequence"/>
</dbReference>
<dbReference type="EMBL" id="JAUTXY010000013">
    <property type="protein sequence ID" value="MEE2060507.1"/>
    <property type="molecule type" value="Genomic_DNA"/>
</dbReference>
<dbReference type="Pfam" id="PF12323">
    <property type="entry name" value="HTH_OrfB_IS605"/>
    <property type="match status" value="1"/>
</dbReference>
<comment type="caution">
    <text evidence="11">The sequence shown here is derived from an EMBL/GenBank/DDBJ whole genome shotgun (WGS) entry which is preliminary data.</text>
</comment>
<evidence type="ECO:0000256" key="7">
    <source>
        <dbReference type="ARBA" id="ARBA00023172"/>
    </source>
</evidence>
<dbReference type="NCBIfam" id="NF040570">
    <property type="entry name" value="guided_TnpB"/>
    <property type="match status" value="1"/>
</dbReference>
<keyword evidence="5" id="KW-0862">Zinc</keyword>
<evidence type="ECO:0000256" key="2">
    <source>
        <dbReference type="ARBA" id="ARBA00011044"/>
    </source>
</evidence>
<reference evidence="11 12" key="1">
    <citation type="submission" date="2023-07" db="EMBL/GenBank/DDBJ databases">
        <authorList>
            <person name="Girao M."/>
            <person name="Carvalho M.F."/>
        </authorList>
    </citation>
    <scope>NUCLEOTIDE SEQUENCE [LARGE SCALE GENOMIC DNA]</scope>
    <source>
        <strain evidence="11 12">YIM65754</strain>
    </source>
</reference>
<dbReference type="InterPro" id="IPR051399">
    <property type="entry name" value="RNA-guided_DNA_endo/Transpos"/>
</dbReference>
<evidence type="ECO:0000256" key="5">
    <source>
        <dbReference type="ARBA" id="ARBA00022833"/>
    </source>
</evidence>
<feature type="domain" description="Transposase putative helix-turn-helix" evidence="10">
    <location>
        <begin position="1"/>
        <end position="44"/>
    </location>
</feature>
<keyword evidence="12" id="KW-1185">Reference proteome</keyword>
<comment type="similarity">
    <text evidence="2">In the N-terminal section; belongs to the transposase 2 family.</text>
</comment>
<accession>A0ABU7LI00</accession>
<evidence type="ECO:0000256" key="6">
    <source>
        <dbReference type="ARBA" id="ARBA00023125"/>
    </source>
</evidence>
<keyword evidence="6" id="KW-0238">DNA-binding</keyword>
<dbReference type="Pfam" id="PF07282">
    <property type="entry name" value="Cas12f1-like_TNB"/>
    <property type="match status" value="1"/>
</dbReference>
<evidence type="ECO:0000259" key="8">
    <source>
        <dbReference type="Pfam" id="PF01385"/>
    </source>
</evidence>
<dbReference type="InterPro" id="IPR010095">
    <property type="entry name" value="Cas12f1-like_TNB"/>
</dbReference>
<evidence type="ECO:0000313" key="11">
    <source>
        <dbReference type="EMBL" id="MEE2060507.1"/>
    </source>
</evidence>
<evidence type="ECO:0000256" key="3">
    <source>
        <dbReference type="ARBA" id="ARBA00022578"/>
    </source>
</evidence>
<organism evidence="11 12">
    <name type="scientific">Rhodococcus artemisiae</name>
    <dbReference type="NCBI Taxonomy" id="714159"/>
    <lineage>
        <taxon>Bacteria</taxon>
        <taxon>Bacillati</taxon>
        <taxon>Actinomycetota</taxon>
        <taxon>Actinomycetes</taxon>
        <taxon>Mycobacteriales</taxon>
        <taxon>Nocardiaceae</taxon>
        <taxon>Rhodococcus</taxon>
    </lineage>
</organism>
<comment type="similarity">
    <text evidence="1">In the C-terminal section; belongs to the transposase 35 family.</text>
</comment>
<dbReference type="InterPro" id="IPR001959">
    <property type="entry name" value="Transposase"/>
</dbReference>
<sequence length="416" mass="45391">MLKRYRYRAYPSGEQQKSLSQLFGCCRVVFNDALAARESARKAGTPIPGKSELSAALTAAKTTAERAWLAEVSSVPLQQSLADLHRAYANFFDSRTGKRKGRKVGAPRFKKRSSRQSARFTRNAGFAVLEPGGGIGLVRLPKIGRIRYEASRPLPAGPSSVTVIREADGRHYVSFVVDEPVPAALVSSPASERYAGIDVGLESLAAIVYDDGTREKIANPRWLRSKERRLVRAQQAYSRTTKGSKNRDKARRKVAAAHRKVRETRLDHHHKLALRLIRENQAVALEGLSVAGLARTRMGKSVHDAGWSTLTRLIGEKAAQHGRTVHTISQWEPTSQVCSGCGVRDGKKPLDVRVWVCPSCGMRLDRDYNAAVNVLLAAGLVERVNACGGSVRRVLACADPVKQEPAEQTAPCGAAA</sequence>
<protein>
    <submittedName>
        <fullName evidence="11">Transposase</fullName>
    </submittedName>
</protein>
<evidence type="ECO:0000256" key="1">
    <source>
        <dbReference type="ARBA" id="ARBA00008761"/>
    </source>
</evidence>
<evidence type="ECO:0000256" key="4">
    <source>
        <dbReference type="ARBA" id="ARBA00022723"/>
    </source>
</evidence>
<feature type="domain" description="Cas12f1-like TNB" evidence="9">
    <location>
        <begin position="307"/>
        <end position="374"/>
    </location>
</feature>